<keyword evidence="6" id="KW-0175">Coiled coil</keyword>
<accession>A0A344TKZ9</accession>
<keyword evidence="1" id="KW-0436">Ligase</keyword>
<dbReference type="InterPro" id="IPR005494">
    <property type="entry name" value="GSPS_pre-ATP-grasp-like_dom"/>
</dbReference>
<dbReference type="Gene3D" id="3.30.1490.330">
    <property type="match status" value="1"/>
</dbReference>
<dbReference type="Pfam" id="PF03738">
    <property type="entry name" value="GSP_synth"/>
    <property type="match status" value="1"/>
</dbReference>
<dbReference type="RefSeq" id="WP_114068103.1">
    <property type="nucleotide sequence ID" value="NZ_CP030850.1"/>
</dbReference>
<organism evidence="8 9">
    <name type="scientific">Runella rosea</name>
    <dbReference type="NCBI Taxonomy" id="2259595"/>
    <lineage>
        <taxon>Bacteria</taxon>
        <taxon>Pseudomonadati</taxon>
        <taxon>Bacteroidota</taxon>
        <taxon>Cytophagia</taxon>
        <taxon>Cytophagales</taxon>
        <taxon>Spirosomataceae</taxon>
        <taxon>Runella</taxon>
    </lineage>
</organism>
<dbReference type="Proteomes" id="UP000251993">
    <property type="component" value="Chromosome"/>
</dbReference>
<keyword evidence="4" id="KW-0067">ATP-binding</keyword>
<evidence type="ECO:0000259" key="7">
    <source>
        <dbReference type="Pfam" id="PF03738"/>
    </source>
</evidence>
<dbReference type="GO" id="GO:0016874">
    <property type="term" value="F:ligase activity"/>
    <property type="evidence" value="ECO:0007669"/>
    <property type="project" value="UniProtKB-KW"/>
</dbReference>
<keyword evidence="9" id="KW-1185">Reference proteome</keyword>
<sequence length="390" mass="44710">MINTRYLNNSPEVQLRNVGWDWMLGADTLPYLTNEAVTVKTYEADAYYNAANELYEIYAEAAQHAIDRNLWKEMGIPESLIELIKLTWEDDRHWHIYGRFDLAGGVSREPIKLIEFNADTATCIPETAVVQWAHLKANHMDESKQFNNVYEALKEQFAELRRRNMHLTPTLLFSTMRDAPEDDTNVAVLGEAAREAGFDVEFSYMDEVEFTATEGIFKQNPKNGKFEQFDFWFKLVPWEYIGYDEPELAELLTKIVKNGKAVIINPAYTLLFQSKYILKLLWDLYPNHPLLLPTTAQPLPNKVSVEKVLFGREGANVRILETNGTVITAAEGDYGDYEKIYQEYVEFPRDALGQRYQAGVFWAGDACGLGYRRGGKIIDNTAQFVGHLVE</sequence>
<dbReference type="OrthoDB" id="9765517at2"/>
<proteinExistence type="predicted"/>
<gene>
    <name evidence="8" type="ORF">DR864_16975</name>
</gene>
<evidence type="ECO:0000256" key="1">
    <source>
        <dbReference type="ARBA" id="ARBA00022598"/>
    </source>
</evidence>
<dbReference type="EMBL" id="CP030850">
    <property type="protein sequence ID" value="AXE19320.1"/>
    <property type="molecule type" value="Genomic_DNA"/>
</dbReference>
<dbReference type="GO" id="GO:0005524">
    <property type="term" value="F:ATP binding"/>
    <property type="evidence" value="ECO:0007669"/>
    <property type="project" value="UniProtKB-KW"/>
</dbReference>
<dbReference type="AlphaFoldDB" id="A0A344TKZ9"/>
<dbReference type="InterPro" id="IPR016185">
    <property type="entry name" value="PreATP-grasp_dom_sf"/>
</dbReference>
<dbReference type="KEGG" id="run:DR864_16975"/>
<protein>
    <submittedName>
        <fullName evidence="8">Glutathionylspermidine synthase family protein</fullName>
    </submittedName>
</protein>
<evidence type="ECO:0000256" key="2">
    <source>
        <dbReference type="ARBA" id="ARBA00022723"/>
    </source>
</evidence>
<evidence type="ECO:0000256" key="5">
    <source>
        <dbReference type="ARBA" id="ARBA00022842"/>
    </source>
</evidence>
<keyword evidence="2" id="KW-0479">Metal-binding</keyword>
<dbReference type="GO" id="GO:0046872">
    <property type="term" value="F:metal ion binding"/>
    <property type="evidence" value="ECO:0007669"/>
    <property type="project" value="UniProtKB-KW"/>
</dbReference>
<evidence type="ECO:0000313" key="8">
    <source>
        <dbReference type="EMBL" id="AXE19320.1"/>
    </source>
</evidence>
<dbReference type="SUPFAM" id="SSF52440">
    <property type="entry name" value="PreATP-grasp domain"/>
    <property type="match status" value="1"/>
</dbReference>
<name>A0A344TKZ9_9BACT</name>
<evidence type="ECO:0000256" key="6">
    <source>
        <dbReference type="SAM" id="Coils"/>
    </source>
</evidence>
<keyword evidence="3" id="KW-0547">Nucleotide-binding</keyword>
<evidence type="ECO:0000313" key="9">
    <source>
        <dbReference type="Proteomes" id="UP000251993"/>
    </source>
</evidence>
<reference evidence="8 9" key="1">
    <citation type="submission" date="2018-07" db="EMBL/GenBank/DDBJ databases">
        <title>Genome sequencing of Runella.</title>
        <authorList>
            <person name="Baek M.-G."/>
            <person name="Yi H."/>
        </authorList>
    </citation>
    <scope>NUCLEOTIDE SEQUENCE [LARGE SCALE GENOMIC DNA]</scope>
    <source>
        <strain evidence="8 9">HYN0085</strain>
    </source>
</reference>
<feature type="coiled-coil region" evidence="6">
    <location>
        <begin position="136"/>
        <end position="163"/>
    </location>
</feature>
<dbReference type="SUPFAM" id="SSF56059">
    <property type="entry name" value="Glutathione synthetase ATP-binding domain-like"/>
    <property type="match status" value="1"/>
</dbReference>
<keyword evidence="5" id="KW-0460">Magnesium</keyword>
<evidence type="ECO:0000256" key="4">
    <source>
        <dbReference type="ARBA" id="ARBA00022840"/>
    </source>
</evidence>
<evidence type="ECO:0000256" key="3">
    <source>
        <dbReference type="ARBA" id="ARBA00022741"/>
    </source>
</evidence>
<feature type="domain" description="Glutathionylspermidine synthase pre-ATP-grasp-like" evidence="7">
    <location>
        <begin position="14"/>
        <end position="389"/>
    </location>
</feature>